<proteinExistence type="predicted"/>
<organism evidence="1 2">
    <name type="scientific">Brevibacillus brevis</name>
    <name type="common">Bacillus brevis</name>
    <dbReference type="NCBI Taxonomy" id="1393"/>
    <lineage>
        <taxon>Bacteria</taxon>
        <taxon>Bacillati</taxon>
        <taxon>Bacillota</taxon>
        <taxon>Bacilli</taxon>
        <taxon>Bacillales</taxon>
        <taxon>Paenibacillaceae</taxon>
        <taxon>Brevibacillus</taxon>
    </lineage>
</organism>
<keyword evidence="2" id="KW-1185">Reference proteome</keyword>
<dbReference type="RefSeq" id="WP_310764547.1">
    <property type="nucleotide sequence ID" value="NZ_CP134050.1"/>
</dbReference>
<reference evidence="1 2" key="1">
    <citation type="submission" date="2023-09" db="EMBL/GenBank/DDBJ databases">
        <title>Complete Genome and Methylome dissection of Bacillus brevis NEB573 original source of BbsI restriction endonuclease.</title>
        <authorList>
            <person name="Fomenkov A."/>
            <person name="Roberts R.D."/>
        </authorList>
    </citation>
    <scope>NUCLEOTIDE SEQUENCE [LARGE SCALE GENOMIC DNA]</scope>
    <source>
        <strain evidence="1 2">NEB573</strain>
    </source>
</reference>
<name>A0ABY9SYW3_BREBE</name>
<protein>
    <submittedName>
        <fullName evidence="1">Uncharacterized protein</fullName>
    </submittedName>
</protein>
<evidence type="ECO:0000313" key="1">
    <source>
        <dbReference type="EMBL" id="WNC13035.1"/>
    </source>
</evidence>
<dbReference type="Proteomes" id="UP001256827">
    <property type="component" value="Chromosome"/>
</dbReference>
<gene>
    <name evidence="1" type="ORF">RGB73_20235</name>
</gene>
<accession>A0ABY9SYW3</accession>
<evidence type="ECO:0000313" key="2">
    <source>
        <dbReference type="Proteomes" id="UP001256827"/>
    </source>
</evidence>
<dbReference type="EMBL" id="CP134050">
    <property type="protein sequence ID" value="WNC13035.1"/>
    <property type="molecule type" value="Genomic_DNA"/>
</dbReference>
<sequence>MNPILKEVIWIIAKLVLDGMSREQAIATVAKERGIDQEELPAKLL</sequence>